<feature type="domain" description="Heat-inducible transcription repressor HrcA C-terminal" evidence="6">
    <location>
        <begin position="104"/>
        <end position="325"/>
    </location>
</feature>
<comment type="similarity">
    <text evidence="5">Belongs to the HrcA family.</text>
</comment>
<accession>A0ABD4SGF4</accession>
<evidence type="ECO:0000259" key="6">
    <source>
        <dbReference type="Pfam" id="PF01628"/>
    </source>
</evidence>
<dbReference type="RefSeq" id="WP_016396492.1">
    <property type="nucleotide sequence ID" value="NZ_JAJNTC010000010.1"/>
</dbReference>
<dbReference type="Gene3D" id="3.30.450.40">
    <property type="match status" value="1"/>
</dbReference>
<dbReference type="SUPFAM" id="SSF55781">
    <property type="entry name" value="GAF domain-like"/>
    <property type="match status" value="1"/>
</dbReference>
<comment type="function">
    <text evidence="5">Negative regulator of class I heat shock genes (grpE-dnaK-dnaJ and groELS operons). Prevents heat-shock induction of these operons.</text>
</comment>
<evidence type="ECO:0000256" key="4">
    <source>
        <dbReference type="ARBA" id="ARBA00023163"/>
    </source>
</evidence>
<evidence type="ECO:0000256" key="5">
    <source>
        <dbReference type="HAMAP-Rule" id="MF_00081"/>
    </source>
</evidence>
<name>A0ABD4SGF4_LACDL</name>
<dbReference type="Proteomes" id="UP001200334">
    <property type="component" value="Unassembled WGS sequence"/>
</dbReference>
<dbReference type="PANTHER" id="PTHR34824">
    <property type="entry name" value="HEAT-INDUCIBLE TRANSCRIPTION REPRESSOR HRCA"/>
    <property type="match status" value="1"/>
</dbReference>
<dbReference type="GO" id="GO:0045892">
    <property type="term" value="P:negative regulation of DNA-templated transcription"/>
    <property type="evidence" value="ECO:0007669"/>
    <property type="project" value="UniProtKB-UniRule"/>
</dbReference>
<dbReference type="NCBIfam" id="TIGR00331">
    <property type="entry name" value="hrcA"/>
    <property type="match status" value="1"/>
</dbReference>
<dbReference type="SUPFAM" id="SSF46785">
    <property type="entry name" value="Winged helix' DNA-binding domain"/>
    <property type="match status" value="1"/>
</dbReference>
<dbReference type="Pfam" id="PF01628">
    <property type="entry name" value="HrcA"/>
    <property type="match status" value="1"/>
</dbReference>
<dbReference type="Gene3D" id="1.10.10.10">
    <property type="entry name" value="Winged helix-like DNA-binding domain superfamily/Winged helix DNA-binding domain"/>
    <property type="match status" value="1"/>
</dbReference>
<keyword evidence="2 5" id="KW-0805">Transcription regulation</keyword>
<dbReference type="InterPro" id="IPR005104">
    <property type="entry name" value="WHTH_HrcA_DNA-bd"/>
</dbReference>
<evidence type="ECO:0000256" key="3">
    <source>
        <dbReference type="ARBA" id="ARBA00023016"/>
    </source>
</evidence>
<organism evidence="8 9">
    <name type="scientific">Lactobacillus delbrueckii subsp. lactis</name>
    <dbReference type="NCBI Taxonomy" id="29397"/>
    <lineage>
        <taxon>Bacteria</taxon>
        <taxon>Bacillati</taxon>
        <taxon>Bacillota</taxon>
        <taxon>Bacilli</taxon>
        <taxon>Lactobacillales</taxon>
        <taxon>Lactobacillaceae</taxon>
        <taxon>Lactobacillus</taxon>
    </lineage>
</organism>
<dbReference type="Pfam" id="PF03444">
    <property type="entry name" value="WHD_HrcA"/>
    <property type="match status" value="1"/>
</dbReference>
<keyword evidence="4 5" id="KW-0804">Transcription</keyword>
<evidence type="ECO:0000259" key="7">
    <source>
        <dbReference type="Pfam" id="PF03444"/>
    </source>
</evidence>
<evidence type="ECO:0000313" key="8">
    <source>
        <dbReference type="EMBL" id="MCD5562996.1"/>
    </source>
</evidence>
<evidence type="ECO:0000256" key="2">
    <source>
        <dbReference type="ARBA" id="ARBA00023015"/>
    </source>
</evidence>
<dbReference type="InterPro" id="IPR036388">
    <property type="entry name" value="WH-like_DNA-bd_sf"/>
</dbReference>
<keyword evidence="3 5" id="KW-0346">Stress response</keyword>
<feature type="domain" description="Winged helix-turn-helix transcription repressor HrcA DNA-binding" evidence="7">
    <location>
        <begin position="1"/>
        <end position="71"/>
    </location>
</feature>
<protein>
    <recommendedName>
        <fullName evidence="5">Heat-inducible transcription repressor HrcA</fullName>
    </recommendedName>
</protein>
<evidence type="ECO:0000256" key="1">
    <source>
        <dbReference type="ARBA" id="ARBA00022491"/>
    </source>
</evidence>
<dbReference type="EMBL" id="JAJNUY010000005">
    <property type="protein sequence ID" value="MCD5562996.1"/>
    <property type="molecule type" value="Genomic_DNA"/>
</dbReference>
<proteinExistence type="inferred from homology"/>
<dbReference type="PANTHER" id="PTHR34824:SF1">
    <property type="entry name" value="HEAT-INDUCIBLE TRANSCRIPTION REPRESSOR HRCA"/>
    <property type="match status" value="1"/>
</dbReference>
<dbReference type="InterPro" id="IPR023120">
    <property type="entry name" value="WHTH_transcript_rep_HrcA_IDD"/>
</dbReference>
<dbReference type="InterPro" id="IPR021153">
    <property type="entry name" value="HrcA_C"/>
</dbReference>
<gene>
    <name evidence="5 8" type="primary">hrcA</name>
    <name evidence="8" type="ORF">LOB85_02280</name>
</gene>
<keyword evidence="1 5" id="KW-0678">Repressor</keyword>
<dbReference type="PIRSF" id="PIRSF005485">
    <property type="entry name" value="HrcA"/>
    <property type="match status" value="1"/>
</dbReference>
<sequence>MLTERQELILKTIIQDFTKMHEPVGSKTVMNQLSIKVSSATIRNEMAVLEEHGLIEKTHSSSGRVPSTEGYRYYLDNLVQPLQLPEEMYNQIGYQFDQPFNQVDEIVKEAAKILSDLTDYTAFAEGPEAKNVSITGFRIVPLAPRQVMAILVTSDGSVKNQLYTLPRHISGDEVERAVRLINDQLVGKNLSEINKQTFEQLSSSQLVGKNAPEFLELLEAVIKDATSEQMYVDGQLNLLNNTENSDLKAIKSLYELINSSSLAGELIDLSDSPSHYPVYVRLGAELENDLLKDFSLVMAEYSVGRYGRGAIALLGPRHMPYSEMIGLMEYFSQELARKLLDYYGRFK</sequence>
<reference evidence="8 9" key="1">
    <citation type="submission" date="2021-12" db="EMBL/GenBank/DDBJ databases">
        <title>Antimicrobial susceptibility of Lactobacillus delbrueckii subsp. lactis obtained from milk products and other habitats.</title>
        <authorList>
            <person name="Shani N."/>
        </authorList>
    </citation>
    <scope>NUCLEOTIDE SEQUENCE [LARGE SCALE GENOMIC DNA]</scope>
    <source>
        <strain evidence="8 9">FAM 21755</strain>
    </source>
</reference>
<dbReference type="InterPro" id="IPR029016">
    <property type="entry name" value="GAF-like_dom_sf"/>
</dbReference>
<comment type="caution">
    <text evidence="8">The sequence shown here is derived from an EMBL/GenBank/DDBJ whole genome shotgun (WGS) entry which is preliminary data.</text>
</comment>
<dbReference type="HAMAP" id="MF_00081">
    <property type="entry name" value="HrcA"/>
    <property type="match status" value="1"/>
</dbReference>
<evidence type="ECO:0000313" key="9">
    <source>
        <dbReference type="Proteomes" id="UP001200334"/>
    </source>
</evidence>
<dbReference type="AlphaFoldDB" id="A0ABD4SGF4"/>
<dbReference type="InterPro" id="IPR002571">
    <property type="entry name" value="HrcA"/>
</dbReference>
<dbReference type="InterPro" id="IPR036390">
    <property type="entry name" value="WH_DNA-bd_sf"/>
</dbReference>
<dbReference type="Gene3D" id="3.30.390.60">
    <property type="entry name" value="Heat-inducible transcription repressor hrca homolog, domain 3"/>
    <property type="match status" value="1"/>
</dbReference>